<keyword evidence="1" id="KW-0732">Signal</keyword>
<evidence type="ECO:0000313" key="3">
    <source>
        <dbReference type="Proteomes" id="UP000001056"/>
    </source>
</evidence>
<feature type="chain" id="PRO_5004208655" evidence="1">
    <location>
        <begin position="17"/>
        <end position="111"/>
    </location>
</feature>
<keyword evidence="3" id="KW-1185">Reference proteome</keyword>
<dbReference type="HOGENOM" id="CLU_2158088_0_0_1"/>
<evidence type="ECO:0000313" key="2">
    <source>
        <dbReference type="EMBL" id="EAQ86954.1"/>
    </source>
</evidence>
<feature type="signal peptide" evidence="1">
    <location>
        <begin position="1"/>
        <end position="16"/>
    </location>
</feature>
<dbReference type="AlphaFoldDB" id="Q2GUZ7"/>
<dbReference type="RefSeq" id="XP_001225863.1">
    <property type="nucleotide sequence ID" value="XM_001225862.1"/>
</dbReference>
<reference evidence="3" key="1">
    <citation type="journal article" date="2015" name="Genome Announc.">
        <title>Draft genome sequence of the cellulolytic fungus Chaetomium globosum.</title>
        <authorList>
            <person name="Cuomo C.A."/>
            <person name="Untereiner W.A."/>
            <person name="Ma L.-J."/>
            <person name="Grabherr M."/>
            <person name="Birren B.W."/>
        </authorList>
    </citation>
    <scope>NUCLEOTIDE SEQUENCE [LARGE SCALE GENOMIC DNA]</scope>
    <source>
        <strain evidence="3">ATCC 6205 / CBS 148.51 / DSM 1962 / NBRC 6347 / NRRL 1970</strain>
    </source>
</reference>
<protein>
    <submittedName>
        <fullName evidence="2">Uncharacterized protein</fullName>
    </submittedName>
</protein>
<dbReference type="VEuPathDB" id="FungiDB:CHGG_08207"/>
<organism evidence="2 3">
    <name type="scientific">Chaetomium globosum (strain ATCC 6205 / CBS 148.51 / DSM 1962 / NBRC 6347 / NRRL 1970)</name>
    <name type="common">Soil fungus</name>
    <dbReference type="NCBI Taxonomy" id="306901"/>
    <lineage>
        <taxon>Eukaryota</taxon>
        <taxon>Fungi</taxon>
        <taxon>Dikarya</taxon>
        <taxon>Ascomycota</taxon>
        <taxon>Pezizomycotina</taxon>
        <taxon>Sordariomycetes</taxon>
        <taxon>Sordariomycetidae</taxon>
        <taxon>Sordariales</taxon>
        <taxon>Chaetomiaceae</taxon>
        <taxon>Chaetomium</taxon>
    </lineage>
</organism>
<gene>
    <name evidence="2" type="ORF">CHGG_08207</name>
</gene>
<dbReference type="GeneID" id="4394561"/>
<sequence>MTLLIPLLCAPDLADCNLVMGYYNITVGPLPRYARDQRQLTRRGLSGYHLAQPGDLRRAGRRVLRWGAEARAAAKFSRPRNVRLPPSYPQACIIAAVNRAAQGGGGGGLVV</sequence>
<dbReference type="EMBL" id="CH408033">
    <property type="protein sequence ID" value="EAQ86954.1"/>
    <property type="molecule type" value="Genomic_DNA"/>
</dbReference>
<name>Q2GUZ7_CHAGB</name>
<dbReference type="Proteomes" id="UP000001056">
    <property type="component" value="Unassembled WGS sequence"/>
</dbReference>
<proteinExistence type="predicted"/>
<accession>Q2GUZ7</accession>
<dbReference type="InParanoid" id="Q2GUZ7"/>
<evidence type="ECO:0000256" key="1">
    <source>
        <dbReference type="SAM" id="SignalP"/>
    </source>
</evidence>